<dbReference type="AlphaFoldDB" id="B9LQ58"/>
<keyword evidence="2" id="KW-1185">Reference proteome</keyword>
<dbReference type="HOGENOM" id="CLU_075998_0_0_2"/>
<dbReference type="PROSITE" id="PS51257">
    <property type="entry name" value="PROKAR_LIPOPROTEIN"/>
    <property type="match status" value="1"/>
</dbReference>
<dbReference type="RefSeq" id="WP_015910621.1">
    <property type="nucleotide sequence ID" value="NC_012029.1"/>
</dbReference>
<reference evidence="1 2" key="1">
    <citation type="journal article" date="2016" name="Stand. Genomic Sci.">
        <title>Complete genome sequence of the Antarctic Halorubrum lacusprofundi type strain ACAM 34.</title>
        <authorList>
            <person name="Anderson I.J."/>
            <person name="DasSarma P."/>
            <person name="Lucas S."/>
            <person name="Copeland A."/>
            <person name="Lapidus A."/>
            <person name="Del Rio T.G."/>
            <person name="Tice H."/>
            <person name="Dalin E."/>
            <person name="Bruce D.C."/>
            <person name="Goodwin L."/>
            <person name="Pitluck S."/>
            <person name="Sims D."/>
            <person name="Brettin T.S."/>
            <person name="Detter J.C."/>
            <person name="Han C.S."/>
            <person name="Larimer F."/>
            <person name="Hauser L."/>
            <person name="Land M."/>
            <person name="Ivanova N."/>
            <person name="Richardson P."/>
            <person name="Cavicchioli R."/>
            <person name="DasSarma S."/>
            <person name="Woese C.R."/>
            <person name="Kyrpides N.C."/>
        </authorList>
    </citation>
    <scope>NUCLEOTIDE SEQUENCE [LARGE SCALE GENOMIC DNA]</scope>
    <source>
        <strain evidence="2">ATCC 49239 / DSM 5036 / JCM 8891 / ACAM 34</strain>
    </source>
</reference>
<evidence type="ECO:0000313" key="1">
    <source>
        <dbReference type="EMBL" id="ACM57496.1"/>
    </source>
</evidence>
<dbReference type="eggNOG" id="arCOG06367">
    <property type="taxonomic scope" value="Archaea"/>
</dbReference>
<accession>B9LQ58</accession>
<proteinExistence type="predicted"/>
<sequence>MRRRRFLASGTAFLSVALAGCGHPSVILDLNEATADDIADEVSMTADPGSEEYELVTSALENGSATRRGRYELFEPTDTVRVDEAVYEVTETRIASSEVTVYEVLIDFDPADTTPELGEIAFDDLPEVDRERLEPIVSETDPPQQDGYDLGVGYGSAAEVGNESVFVPERRYDVLVHDGDRYRVAVDSHTASEAEYRYEATEVAPDVETFADHVRERYLFVLAGLSDAEREVVEESIDGAYFEDDDAFRSVIDRIRAHDGIRVDDFYGTWLLEYEGAEYLAYVEW</sequence>
<dbReference type="KEGG" id="hla:Hlac_1918"/>
<dbReference type="EMBL" id="CP001365">
    <property type="protein sequence ID" value="ACM57496.1"/>
    <property type="molecule type" value="Genomic_DNA"/>
</dbReference>
<name>B9LQ58_HALLT</name>
<dbReference type="Proteomes" id="UP000000740">
    <property type="component" value="Chromosome 1"/>
</dbReference>
<protein>
    <submittedName>
        <fullName evidence="1">Uncharacterized protein</fullName>
    </submittedName>
</protein>
<organism evidence="1 2">
    <name type="scientific">Halorubrum lacusprofundi (strain ATCC 49239 / DSM 5036 / JCM 8891 / ACAM 34)</name>
    <dbReference type="NCBI Taxonomy" id="416348"/>
    <lineage>
        <taxon>Archaea</taxon>
        <taxon>Methanobacteriati</taxon>
        <taxon>Methanobacteriota</taxon>
        <taxon>Stenosarchaea group</taxon>
        <taxon>Halobacteria</taxon>
        <taxon>Halobacteriales</taxon>
        <taxon>Haloferacaceae</taxon>
        <taxon>Halorubrum</taxon>
    </lineage>
</organism>
<evidence type="ECO:0000313" key="2">
    <source>
        <dbReference type="Proteomes" id="UP000000740"/>
    </source>
</evidence>
<dbReference type="GeneID" id="7399870"/>
<gene>
    <name evidence="1" type="ordered locus">Hlac_1918</name>
</gene>